<keyword evidence="1" id="KW-1133">Transmembrane helix</keyword>
<dbReference type="OrthoDB" id="1450128at2"/>
<feature type="transmembrane region" description="Helical" evidence="1">
    <location>
        <begin position="85"/>
        <end position="101"/>
    </location>
</feature>
<proteinExistence type="predicted"/>
<sequence length="183" mass="21992">MTEQDIKSVITEKLNQGISKSILYNEFKDKIKEESLRKFLASRPTYELKLKFKKSHLILSIIWGFFILLELFGILDLIIFFDIKYFISLILSIYITINIWKFDGRFFLPGIIWFVFTILNSFSELNNIYTYDSDYGIILIISFIYSLILIIGIYLMYIIRKNVFSYYNWFQPILNQEDKIQFE</sequence>
<protein>
    <submittedName>
        <fullName evidence="2">Uncharacterized protein</fullName>
    </submittedName>
</protein>
<dbReference type="EMBL" id="QLLO01000011">
    <property type="protein sequence ID" value="RAJ11899.1"/>
    <property type="molecule type" value="Genomic_DNA"/>
</dbReference>
<organism evidence="2 3">
    <name type="scientific">Olleya aquimaris</name>
    <dbReference type="NCBI Taxonomy" id="639310"/>
    <lineage>
        <taxon>Bacteria</taxon>
        <taxon>Pseudomonadati</taxon>
        <taxon>Bacteroidota</taxon>
        <taxon>Flavobacteriia</taxon>
        <taxon>Flavobacteriales</taxon>
        <taxon>Flavobacteriaceae</taxon>
    </lineage>
</organism>
<keyword evidence="3" id="KW-1185">Reference proteome</keyword>
<feature type="transmembrane region" description="Helical" evidence="1">
    <location>
        <begin position="135"/>
        <end position="159"/>
    </location>
</feature>
<dbReference type="Proteomes" id="UP000248703">
    <property type="component" value="Unassembled WGS sequence"/>
</dbReference>
<comment type="caution">
    <text evidence="2">The sequence shown here is derived from an EMBL/GenBank/DDBJ whole genome shotgun (WGS) entry which is preliminary data.</text>
</comment>
<reference evidence="2 3" key="1">
    <citation type="submission" date="2018-06" db="EMBL/GenBank/DDBJ databases">
        <title>Genomic Encyclopedia of Archaeal and Bacterial Type Strains, Phase II (KMG-II): from individual species to whole genera.</title>
        <authorList>
            <person name="Goeker M."/>
        </authorList>
    </citation>
    <scope>NUCLEOTIDE SEQUENCE [LARGE SCALE GENOMIC DNA]</scope>
    <source>
        <strain evidence="2 3">DSM 24464</strain>
    </source>
</reference>
<name>A0A327R502_9FLAO</name>
<dbReference type="RefSeq" id="WP_111660870.1">
    <property type="nucleotide sequence ID" value="NZ_QLLO01000011.1"/>
</dbReference>
<gene>
    <name evidence="2" type="ORF">LY08_02608</name>
</gene>
<evidence type="ECO:0000313" key="2">
    <source>
        <dbReference type="EMBL" id="RAJ11899.1"/>
    </source>
</evidence>
<keyword evidence="1" id="KW-0472">Membrane</keyword>
<accession>A0A327R502</accession>
<feature type="transmembrane region" description="Helical" evidence="1">
    <location>
        <begin position="106"/>
        <end position="123"/>
    </location>
</feature>
<evidence type="ECO:0000256" key="1">
    <source>
        <dbReference type="SAM" id="Phobius"/>
    </source>
</evidence>
<dbReference type="AlphaFoldDB" id="A0A327R502"/>
<evidence type="ECO:0000313" key="3">
    <source>
        <dbReference type="Proteomes" id="UP000248703"/>
    </source>
</evidence>
<feature type="transmembrane region" description="Helical" evidence="1">
    <location>
        <begin position="57"/>
        <end position="79"/>
    </location>
</feature>
<keyword evidence="1" id="KW-0812">Transmembrane</keyword>